<dbReference type="Proteomes" id="UP000092666">
    <property type="component" value="Unassembled WGS sequence"/>
</dbReference>
<dbReference type="GO" id="GO:0005829">
    <property type="term" value="C:cytosol"/>
    <property type="evidence" value="ECO:0007669"/>
    <property type="project" value="GOC"/>
</dbReference>
<keyword evidence="3" id="KW-0653">Protein transport</keyword>
<accession>A0A1B9GH63</accession>
<dbReference type="InterPro" id="IPR016024">
    <property type="entry name" value="ARM-type_fold"/>
</dbReference>
<dbReference type="GO" id="GO:0005768">
    <property type="term" value="C:endosome"/>
    <property type="evidence" value="ECO:0007669"/>
    <property type="project" value="TreeGrafter"/>
</dbReference>
<dbReference type="InterPro" id="IPR056457">
    <property type="entry name" value="DOP1_C"/>
</dbReference>
<evidence type="ECO:0000256" key="4">
    <source>
        <dbReference type="ARBA" id="ARBA00023034"/>
    </source>
</evidence>
<organism evidence="11 12">
    <name type="scientific">Kwoniella heveanensis BCC8398</name>
    <dbReference type="NCBI Taxonomy" id="1296120"/>
    <lineage>
        <taxon>Eukaryota</taxon>
        <taxon>Fungi</taxon>
        <taxon>Dikarya</taxon>
        <taxon>Basidiomycota</taxon>
        <taxon>Agaricomycotina</taxon>
        <taxon>Tremellomycetes</taxon>
        <taxon>Tremellales</taxon>
        <taxon>Cryptococcaceae</taxon>
        <taxon>Kwoniella</taxon>
    </lineage>
</organism>
<dbReference type="STRING" id="1296120.A0A1B9GH63"/>
<feature type="domain" description="DOP1-like C-terminal" evidence="10">
    <location>
        <begin position="1296"/>
        <end position="1765"/>
    </location>
</feature>
<evidence type="ECO:0000313" key="11">
    <source>
        <dbReference type="EMBL" id="OCF30346.1"/>
    </source>
</evidence>
<dbReference type="InterPro" id="IPR056458">
    <property type="entry name" value="TPR_DOP1_M"/>
</dbReference>
<dbReference type="InterPro" id="IPR040314">
    <property type="entry name" value="DOP1"/>
</dbReference>
<evidence type="ECO:0000256" key="2">
    <source>
        <dbReference type="ARBA" id="ARBA00022448"/>
    </source>
</evidence>
<comment type="similarity">
    <text evidence="6">Belongs to the DOP1 family.</text>
</comment>
<keyword evidence="5" id="KW-0472">Membrane</keyword>
<evidence type="ECO:0000259" key="9">
    <source>
        <dbReference type="Pfam" id="PF24597"/>
    </source>
</evidence>
<dbReference type="GO" id="GO:0000139">
    <property type="term" value="C:Golgi membrane"/>
    <property type="evidence" value="ECO:0007669"/>
    <property type="project" value="UniProtKB-SubCell"/>
</dbReference>
<keyword evidence="4" id="KW-0333">Golgi apparatus</keyword>
<evidence type="ECO:0000259" key="10">
    <source>
        <dbReference type="Pfam" id="PF24598"/>
    </source>
</evidence>
<dbReference type="GO" id="GO:0005802">
    <property type="term" value="C:trans-Golgi network"/>
    <property type="evidence" value="ECO:0007669"/>
    <property type="project" value="TreeGrafter"/>
</dbReference>
<reference evidence="12" key="2">
    <citation type="submission" date="2013-12" db="EMBL/GenBank/DDBJ databases">
        <title>Evolution of pathogenesis and genome organization in the Tremellales.</title>
        <authorList>
            <person name="Cuomo C."/>
            <person name="Litvintseva A."/>
            <person name="Heitman J."/>
            <person name="Chen Y."/>
            <person name="Sun S."/>
            <person name="Springer D."/>
            <person name="Dromer F."/>
            <person name="Young S."/>
            <person name="Zeng Q."/>
            <person name="Chapman S."/>
            <person name="Gujja S."/>
            <person name="Saif S."/>
            <person name="Birren B."/>
        </authorList>
    </citation>
    <scope>NUCLEOTIDE SEQUENCE [LARGE SCALE GENOMIC DNA]</scope>
    <source>
        <strain evidence="12">BCC8398</strain>
    </source>
</reference>
<dbReference type="Pfam" id="PF24597">
    <property type="entry name" value="TPR_DOP1_M"/>
    <property type="match status" value="1"/>
</dbReference>
<dbReference type="PANTHER" id="PTHR14042">
    <property type="entry name" value="DOPEY-RELATED"/>
    <property type="match status" value="1"/>
</dbReference>
<reference evidence="11 12" key="1">
    <citation type="submission" date="2013-07" db="EMBL/GenBank/DDBJ databases">
        <title>The Genome Sequence of Cryptococcus heveanensis BCC8398.</title>
        <authorList>
            <consortium name="The Broad Institute Genome Sequencing Platform"/>
            <person name="Cuomo C."/>
            <person name="Litvintseva A."/>
            <person name="Chen Y."/>
            <person name="Heitman J."/>
            <person name="Sun S."/>
            <person name="Springer D."/>
            <person name="Dromer F."/>
            <person name="Young S.K."/>
            <person name="Zeng Q."/>
            <person name="Gargeya S."/>
            <person name="Fitzgerald M."/>
            <person name="Abouelleil A."/>
            <person name="Alvarado L."/>
            <person name="Berlin A.M."/>
            <person name="Chapman S.B."/>
            <person name="Dewar J."/>
            <person name="Goldberg J."/>
            <person name="Griggs A."/>
            <person name="Gujja S."/>
            <person name="Hansen M."/>
            <person name="Howarth C."/>
            <person name="Imamovic A."/>
            <person name="Larimer J."/>
            <person name="McCowan C."/>
            <person name="Murphy C."/>
            <person name="Pearson M."/>
            <person name="Priest M."/>
            <person name="Roberts A."/>
            <person name="Saif S."/>
            <person name="Shea T."/>
            <person name="Sykes S."/>
            <person name="Wortman J."/>
            <person name="Nusbaum C."/>
            <person name="Birren B."/>
        </authorList>
    </citation>
    <scope>NUCLEOTIDE SEQUENCE [LARGE SCALE GENOMIC DNA]</scope>
    <source>
        <strain evidence="11 12">BCC8398</strain>
    </source>
</reference>
<feature type="domain" description="DOP1-like middle TPR" evidence="9">
    <location>
        <begin position="404"/>
        <end position="590"/>
    </location>
</feature>
<comment type="subcellular location">
    <subcellularLocation>
        <location evidence="1">Golgi apparatus membrane</location>
        <topology evidence="1">Peripheral membrane protein</topology>
    </subcellularLocation>
</comment>
<evidence type="ECO:0000256" key="6">
    <source>
        <dbReference type="ARBA" id="ARBA00046326"/>
    </source>
</evidence>
<dbReference type="Pfam" id="PF24598">
    <property type="entry name" value="DOP1_C"/>
    <property type="match status" value="1"/>
</dbReference>
<keyword evidence="2" id="KW-0813">Transport</keyword>
<dbReference type="InterPro" id="IPR007249">
    <property type="entry name" value="DOP1_N"/>
</dbReference>
<dbReference type="Pfam" id="PF04118">
    <property type="entry name" value="Dopey_N"/>
    <property type="match status" value="1"/>
</dbReference>
<proteinExistence type="inferred from homology"/>
<evidence type="ECO:0000313" key="12">
    <source>
        <dbReference type="Proteomes" id="UP000092666"/>
    </source>
</evidence>
<evidence type="ECO:0000256" key="1">
    <source>
        <dbReference type="ARBA" id="ARBA00004395"/>
    </source>
</evidence>
<dbReference type="EMBL" id="KV700154">
    <property type="protein sequence ID" value="OCF30346.1"/>
    <property type="molecule type" value="Genomic_DNA"/>
</dbReference>
<name>A0A1B9GH63_9TREE</name>
<gene>
    <name evidence="11" type="ORF">I316_08017</name>
</gene>
<evidence type="ECO:0000256" key="3">
    <source>
        <dbReference type="ARBA" id="ARBA00022927"/>
    </source>
</evidence>
<dbReference type="PANTHER" id="PTHR14042:SF24">
    <property type="entry name" value="PROTEIN DOPEY-1 HOMOLOG"/>
    <property type="match status" value="1"/>
</dbReference>
<dbReference type="GO" id="GO:0015031">
    <property type="term" value="P:protein transport"/>
    <property type="evidence" value="ECO:0007669"/>
    <property type="project" value="UniProtKB-KW"/>
</dbReference>
<dbReference type="GO" id="GO:0006895">
    <property type="term" value="P:Golgi to endosome transport"/>
    <property type="evidence" value="ECO:0007669"/>
    <property type="project" value="InterPro"/>
</dbReference>
<feature type="region of interest" description="Disordered" evidence="7">
    <location>
        <begin position="1"/>
        <end position="105"/>
    </location>
</feature>
<keyword evidence="12" id="KW-1185">Reference proteome</keyword>
<protein>
    <submittedName>
        <fullName evidence="11">Uncharacterized protein</fullName>
    </submittedName>
</protein>
<dbReference type="SUPFAM" id="SSF48371">
    <property type="entry name" value="ARM repeat"/>
    <property type="match status" value="1"/>
</dbReference>
<evidence type="ECO:0000256" key="5">
    <source>
        <dbReference type="ARBA" id="ARBA00023136"/>
    </source>
</evidence>
<feature type="domain" description="DOP1 N-terminal" evidence="8">
    <location>
        <begin position="111"/>
        <end position="395"/>
    </location>
</feature>
<dbReference type="OrthoDB" id="297643at2759"/>
<sequence length="1790" mass="197666">MSQVPILNEPPGSPGQGPSTSLPNSPRPESPSPSASPNLDNSSQQQHKLRRPTSQSRFSKLITPVSGRSRSGSNASQRSQNQDDSGSISGRSTPELKRRAGRAASSALATDAKYKKFAQLVEKSLQSFESVNEWADFISFLSRLLKTLQAPSPPYPEIPRKLIVSKRLAQCLNPALPSGVHQRALDVYAYIFSVLGVEGLKRDLLIWSSGLFPFFQYAATSVRPHLINIYQTYYLPLGPDLRPATKALVLALLPGMEEETGDFFDQILSLLDRVSDAVTAPFFLQNIFLILISSPSSRLSALNYLSRRLLKPPVELITDSGLIIRGVSAALNDENVLVRRNGLDLLLRVLQLNGDLMKDATITDREIIMRSASDVLLQRELSLSRRVYTWLLGTSDTPAEQITYFKDFGLELLAPTLQRDMECLSSSTDIAEAQRPFKIFLSLLDKWESGSPLSERLALPALRAIKNATSATADVLPEEVIGTALAVYEAIEPVVTWKLLFTSVQAELEAKESGAIELVRWLLGSVPQHDEEVNSIHIPVMLDQVLSVIASDSLTVKSSLVAFRLATALLGLMSSGTFAKSATANKGATVEQRTVAENLYNSDGDPHNAQQRIHTQVLPRIVEQAFRICQTSLSRHLEEPESLLDAVKIVSILIDHEVPALAAIDGQQWLANIIGGLSTVNSFIVIEAIVTTALKASRCSIFKPSVSITSDVTMSAILDSLFRYLRPDAAPYHARAVELLWDYNQLAEVHTLENVIARRMNAIPFSNAAFDAFGIFWRLTDDSMLPGEIFNIPISIVIDALKSNDPDIQRQAETWMRCNLRSYFRVLDPIICRLLDPSLRYEGSTYAGPVDLSLIKHHIESISTLFKFGGQGLSKACHATDIHQSVHPTLIQRSLTAFPTAISYLDVLVSILNRYVRRHMNIADLDVRFVRTEAPARTKKVAPLVVRLQSAALELLQTIISRGDVSIAQLTELKASLVDKLHTAIHHRHLTLQSKMLHLLHSAISATSATTKAQNHRRSPSLAEKSTALESISDFEQNLVRTIIDGISTPTNLPVLQHWIDFVLMTVAQLAARPMLALSLSECFAQQLRQLLTQIQSVYDKTSTSVVDEKLSVTDAEVIMVLNALERVLVILGSGPGTRADDLVKQAEGEKGLLGLVSGVFTVEAPATETASRSEYPRYLDDAVHALLVTWTATASSSGSGSGPLSSRSQTFEKVRQRSKKVLEKSFRLQPLGVITSCVHVWATCSPDITDAAIFDCVDALTPSAQRVVELVCEAVSGKSNRNSIEFRPDPAYLAFLEAYVRRLEAPIALQVWSTVFGFSRDVIANANTSAARSQLLPVVQCLTAVALIVSKTSALEDRRLRRDLQDTYTKALDLVITNITRIAEAGMWTRAPIAGNDDAQPEKIDADQSLSKIYDFLTVSVIPNLRTLLIDADRVNSACSGMMTNIAIPAFRKQQVDPSILRIVIEITKIPSALKTWRIQIGDSFNDSRFFKGKSFEDIGYWKSLICSLMDSDKERFSDHLGRITSASSANIFSNREQEMLVKSSNLRRLSFILLAAERNHYLTHLPAIQERLVEMLRSSAVSPRVHSEVYLCLRVLMCRISPQHLINFWPVILAELLRIFESTMDDPPNDGSESLHLILAACKFLDLLLVLQSEDFQVHQWIFVTDTTDAVYPPEEYTPGAILDCLSAILSEGALFTTGTDAGEKAAFGSSDLSNPLAAEKGTKGQEVPRRPRLTDIKTLSSIHQLQPFLSRASIDTFESVYSSLGVGIGVDWEYVEDRLCKEVFEIE</sequence>
<feature type="compositionally biased region" description="Polar residues" evidence="7">
    <location>
        <begin position="38"/>
        <end position="58"/>
    </location>
</feature>
<evidence type="ECO:0000259" key="8">
    <source>
        <dbReference type="Pfam" id="PF04118"/>
    </source>
</evidence>
<feature type="compositionally biased region" description="Polar residues" evidence="7">
    <location>
        <begin position="66"/>
        <end position="92"/>
    </location>
</feature>
<evidence type="ECO:0000256" key="7">
    <source>
        <dbReference type="SAM" id="MobiDB-lite"/>
    </source>
</evidence>